<dbReference type="EMBL" id="JABEZY010000012">
    <property type="protein sequence ID" value="MBA0750510.1"/>
    <property type="molecule type" value="Genomic_DNA"/>
</dbReference>
<protein>
    <submittedName>
        <fullName evidence="1">Uncharacterized protein</fullName>
    </submittedName>
</protein>
<dbReference type="AlphaFoldDB" id="A0A7J9CPS7"/>
<organism evidence="1 2">
    <name type="scientific">Gossypium gossypioides</name>
    <name type="common">Mexican cotton</name>
    <name type="synonym">Selera gossypioides</name>
    <dbReference type="NCBI Taxonomy" id="34282"/>
    <lineage>
        <taxon>Eukaryota</taxon>
        <taxon>Viridiplantae</taxon>
        <taxon>Streptophyta</taxon>
        <taxon>Embryophyta</taxon>
        <taxon>Tracheophyta</taxon>
        <taxon>Spermatophyta</taxon>
        <taxon>Magnoliopsida</taxon>
        <taxon>eudicotyledons</taxon>
        <taxon>Gunneridae</taxon>
        <taxon>Pentapetalae</taxon>
        <taxon>rosids</taxon>
        <taxon>malvids</taxon>
        <taxon>Malvales</taxon>
        <taxon>Malvaceae</taxon>
        <taxon>Malvoideae</taxon>
        <taxon>Gossypium</taxon>
    </lineage>
</organism>
<gene>
    <name evidence="1" type="ORF">Gogos_001921</name>
</gene>
<evidence type="ECO:0000313" key="1">
    <source>
        <dbReference type="EMBL" id="MBA0750510.1"/>
    </source>
</evidence>
<name>A0A7J9CPS7_GOSGO</name>
<dbReference type="OrthoDB" id="10457463at2759"/>
<keyword evidence="2" id="KW-1185">Reference proteome</keyword>
<sequence length="50" mass="6023">MKSTMANLRHPVRGVRIRDPREKRYLFQFFHTMDMERVLRVPLGPLIIIS</sequence>
<comment type="caution">
    <text evidence="1">The sequence shown here is derived from an EMBL/GenBank/DDBJ whole genome shotgun (WGS) entry which is preliminary data.</text>
</comment>
<accession>A0A7J9CPS7</accession>
<dbReference type="Proteomes" id="UP000593579">
    <property type="component" value="Unassembled WGS sequence"/>
</dbReference>
<reference evidence="1 2" key="1">
    <citation type="journal article" date="2019" name="Genome Biol. Evol.">
        <title>Insights into the evolution of the New World diploid cottons (Gossypium, subgenus Houzingenia) based on genome sequencing.</title>
        <authorList>
            <person name="Grover C.E."/>
            <person name="Arick M.A. 2nd"/>
            <person name="Thrash A."/>
            <person name="Conover J.L."/>
            <person name="Sanders W.S."/>
            <person name="Peterson D.G."/>
            <person name="Frelichowski J.E."/>
            <person name="Scheffler J.A."/>
            <person name="Scheffler B.E."/>
            <person name="Wendel J.F."/>
        </authorList>
    </citation>
    <scope>NUCLEOTIDE SEQUENCE [LARGE SCALE GENOMIC DNA]</scope>
    <source>
        <strain evidence="1">5</strain>
        <tissue evidence="1">Leaf</tissue>
    </source>
</reference>
<proteinExistence type="predicted"/>
<evidence type="ECO:0000313" key="2">
    <source>
        <dbReference type="Proteomes" id="UP000593579"/>
    </source>
</evidence>